<dbReference type="PANTHER" id="PTHR45913">
    <property type="entry name" value="EPM2A-INTERACTING PROTEIN 1"/>
    <property type="match status" value="1"/>
</dbReference>
<reference evidence="3" key="2">
    <citation type="submission" date="2022-10" db="EMBL/GenBank/DDBJ databases">
        <authorList>
            <consortium name="ENA_rothamsted_submissions"/>
            <consortium name="culmorum"/>
            <person name="King R."/>
        </authorList>
    </citation>
    <scope>NUCLEOTIDE SEQUENCE</scope>
</reference>
<dbReference type="EMBL" id="OU893354">
    <property type="protein sequence ID" value="CAG9790632.1"/>
    <property type="molecule type" value="Genomic_DNA"/>
</dbReference>
<sequence>MKYSKTPGSRQDSIEVSISPNQENIDPQTSRISDSVQVDIGQKLIPNPTNQTVCNYPTSEMSCAASVALPKRGNLERHHKSLHKIYESDFPLKSEIRRQKVQDLKGSLKAEQAMFTRPSKQSEAATVASFKVSHILAKHKKPFEDGEVLKKAFLEGANSLFGDFKNKTEIMSAIKELQLSRRTVTRRVELMNSDIEQKLKSDIMRCSFFSLQFDESTDMIDTAQLCVFIRMAFPDTSSKEEFLTIIPLKETTRGSDIYDAFLSFAKNYELPLYKLVCITTDGAPSMTGKTNGFVALCRANEDFPSFFSFHCVIHQQVLCSKVLNMADVMSITMKIVNSIRARSLQRRLFKVQLEASESEHTDLLLHTDVRWLSRGKFLERFQELLPEIISFLDQRGDDTEILKSESWLCDLAFLTDVTGHLNSINLELQGKDKTIMDMISTINSFKSKLQLLINQLKKKDLKNFACLKAKTSAVINYNKYETELGNILSEFERRFSNLQKLTNVVTFMIYPFSCVDVEITASEISNTFDMDLSSLENEMIQIISDVHLKAKATDISFWSLLTQEKYPSLQQIAQQLTALFGSTYLCESAFSEMKIIKSKYRNRLTDEHLSSCLRLALTKYVPSYEKLAENTQCHASTSK</sequence>
<dbReference type="GO" id="GO:0046983">
    <property type="term" value="F:protein dimerization activity"/>
    <property type="evidence" value="ECO:0007669"/>
    <property type="project" value="InterPro"/>
</dbReference>
<name>A0A9N9R6J2_9NEOP</name>
<feature type="region of interest" description="Disordered" evidence="1">
    <location>
        <begin position="1"/>
        <end position="28"/>
    </location>
</feature>
<evidence type="ECO:0000313" key="4">
    <source>
        <dbReference type="Proteomes" id="UP001153714"/>
    </source>
</evidence>
<dbReference type="SUPFAM" id="SSF53098">
    <property type="entry name" value="Ribonuclease H-like"/>
    <property type="match status" value="1"/>
</dbReference>
<dbReference type="Proteomes" id="UP001153714">
    <property type="component" value="Chromosome 23"/>
</dbReference>
<dbReference type="PANTHER" id="PTHR45913:SF21">
    <property type="entry name" value="DUF4371 DOMAIN-CONTAINING PROTEIN"/>
    <property type="match status" value="1"/>
</dbReference>
<proteinExistence type="predicted"/>
<organism evidence="3 4">
    <name type="scientific">Diatraea saccharalis</name>
    <name type="common">sugarcane borer</name>
    <dbReference type="NCBI Taxonomy" id="40085"/>
    <lineage>
        <taxon>Eukaryota</taxon>
        <taxon>Metazoa</taxon>
        <taxon>Ecdysozoa</taxon>
        <taxon>Arthropoda</taxon>
        <taxon>Hexapoda</taxon>
        <taxon>Insecta</taxon>
        <taxon>Pterygota</taxon>
        <taxon>Neoptera</taxon>
        <taxon>Endopterygota</taxon>
        <taxon>Lepidoptera</taxon>
        <taxon>Glossata</taxon>
        <taxon>Ditrysia</taxon>
        <taxon>Pyraloidea</taxon>
        <taxon>Crambidae</taxon>
        <taxon>Crambinae</taxon>
        <taxon>Diatraea</taxon>
    </lineage>
</organism>
<dbReference type="OrthoDB" id="1101576at2759"/>
<dbReference type="Pfam" id="PF05699">
    <property type="entry name" value="Dimer_Tnp_hAT"/>
    <property type="match status" value="1"/>
</dbReference>
<dbReference type="InterPro" id="IPR008906">
    <property type="entry name" value="HATC_C_dom"/>
</dbReference>
<evidence type="ECO:0000313" key="3">
    <source>
        <dbReference type="EMBL" id="CAG9790632.1"/>
    </source>
</evidence>
<dbReference type="AlphaFoldDB" id="A0A9N9R6J2"/>
<protein>
    <recommendedName>
        <fullName evidence="2">HAT C-terminal dimerisation domain-containing protein</fullName>
    </recommendedName>
</protein>
<gene>
    <name evidence="3" type="ORF">DIATSA_LOCUS8295</name>
</gene>
<dbReference type="InterPro" id="IPR012337">
    <property type="entry name" value="RNaseH-like_sf"/>
</dbReference>
<reference evidence="3" key="1">
    <citation type="submission" date="2021-12" db="EMBL/GenBank/DDBJ databases">
        <authorList>
            <person name="King R."/>
        </authorList>
    </citation>
    <scope>NUCLEOTIDE SEQUENCE</scope>
</reference>
<feature type="domain" description="HAT C-terminal dimerisation" evidence="2">
    <location>
        <begin position="555"/>
        <end position="612"/>
    </location>
</feature>
<keyword evidence="4" id="KW-1185">Reference proteome</keyword>
<evidence type="ECO:0000259" key="2">
    <source>
        <dbReference type="Pfam" id="PF05699"/>
    </source>
</evidence>
<evidence type="ECO:0000256" key="1">
    <source>
        <dbReference type="SAM" id="MobiDB-lite"/>
    </source>
</evidence>
<accession>A0A9N9R6J2</accession>